<evidence type="ECO:0000313" key="1">
    <source>
        <dbReference type="EMBL" id="CAG6750216.1"/>
    </source>
</evidence>
<name>A0A8D8ZQP9_9HEMI</name>
<dbReference type="AlphaFoldDB" id="A0A8D8ZQP9"/>
<sequence length="101" mass="11274">MSFAVVEFLDKTVYCIPDIWMTSKNEVLWPNTKSFKVGNVHTLAKKRTLPIAGVFVPLKIRKVHGMVDDMKQGRELCKELSCNDDDSELDELVDATGSATG</sequence>
<reference evidence="1" key="1">
    <citation type="submission" date="2021-05" db="EMBL/GenBank/DDBJ databases">
        <authorList>
            <person name="Alioto T."/>
            <person name="Alioto T."/>
            <person name="Gomez Garrido J."/>
        </authorList>
    </citation>
    <scope>NUCLEOTIDE SEQUENCE</scope>
</reference>
<accession>A0A8D8ZQP9</accession>
<dbReference type="EMBL" id="HBUF01525950">
    <property type="protein sequence ID" value="CAG6750216.1"/>
    <property type="molecule type" value="Transcribed_RNA"/>
</dbReference>
<protein>
    <submittedName>
        <fullName evidence="1">Uncharacterized protein</fullName>
    </submittedName>
</protein>
<proteinExistence type="predicted"/>
<organism evidence="1">
    <name type="scientific">Cacopsylla melanoneura</name>
    <dbReference type="NCBI Taxonomy" id="428564"/>
    <lineage>
        <taxon>Eukaryota</taxon>
        <taxon>Metazoa</taxon>
        <taxon>Ecdysozoa</taxon>
        <taxon>Arthropoda</taxon>
        <taxon>Hexapoda</taxon>
        <taxon>Insecta</taxon>
        <taxon>Pterygota</taxon>
        <taxon>Neoptera</taxon>
        <taxon>Paraneoptera</taxon>
        <taxon>Hemiptera</taxon>
        <taxon>Sternorrhyncha</taxon>
        <taxon>Psylloidea</taxon>
        <taxon>Psyllidae</taxon>
        <taxon>Psyllinae</taxon>
        <taxon>Cacopsylla</taxon>
    </lineage>
</organism>